<dbReference type="KEGG" id="luo:HHL09_09390"/>
<gene>
    <name evidence="1" type="ORF">HHL09_09390</name>
</gene>
<dbReference type="AlphaFoldDB" id="A0A858RFU4"/>
<dbReference type="EMBL" id="CP051774">
    <property type="protein sequence ID" value="QJE95986.1"/>
    <property type="molecule type" value="Genomic_DNA"/>
</dbReference>
<name>A0A858RFU4_9BACT</name>
<proteinExistence type="predicted"/>
<accession>A0A858RFU4</accession>
<protein>
    <submittedName>
        <fullName evidence="1">Uncharacterized protein</fullName>
    </submittedName>
</protein>
<evidence type="ECO:0000313" key="1">
    <source>
        <dbReference type="EMBL" id="QJE95986.1"/>
    </source>
</evidence>
<sequence length="85" mass="9637">MRASLERLAEAGGYTEGLVELGLETWINPEIIIDSVARTLIRNTDSNKQQIKRLASVAVEERIRHSKDAAERWIAENIFKMEVGK</sequence>
<keyword evidence="2" id="KW-1185">Reference proteome</keyword>
<dbReference type="Proteomes" id="UP000501812">
    <property type="component" value="Chromosome"/>
</dbReference>
<evidence type="ECO:0000313" key="2">
    <source>
        <dbReference type="Proteomes" id="UP000501812"/>
    </source>
</evidence>
<reference evidence="1 2" key="1">
    <citation type="submission" date="2020-04" db="EMBL/GenBank/DDBJ databases">
        <title>Luteolibacter sp. G-1-1-1 isolated from soil.</title>
        <authorList>
            <person name="Dahal R.H."/>
        </authorList>
    </citation>
    <scope>NUCLEOTIDE SEQUENCE [LARGE SCALE GENOMIC DNA]</scope>
    <source>
        <strain evidence="1 2">G-1-1-1</strain>
    </source>
</reference>
<dbReference type="RefSeq" id="WP_169454299.1">
    <property type="nucleotide sequence ID" value="NZ_CP051774.1"/>
</dbReference>
<organism evidence="1 2">
    <name type="scientific">Luteolibacter luteus</name>
    <dbReference type="NCBI Taxonomy" id="2728835"/>
    <lineage>
        <taxon>Bacteria</taxon>
        <taxon>Pseudomonadati</taxon>
        <taxon>Verrucomicrobiota</taxon>
        <taxon>Verrucomicrobiia</taxon>
        <taxon>Verrucomicrobiales</taxon>
        <taxon>Verrucomicrobiaceae</taxon>
        <taxon>Luteolibacter</taxon>
    </lineage>
</organism>